<dbReference type="SUPFAM" id="SSF49464">
    <property type="entry name" value="Carboxypeptidase regulatory domain-like"/>
    <property type="match status" value="1"/>
</dbReference>
<dbReference type="AlphaFoldDB" id="D5BJB0"/>
<evidence type="ECO:0000313" key="1">
    <source>
        <dbReference type="EMBL" id="ADF51576.1"/>
    </source>
</evidence>
<reference evidence="1 2" key="1">
    <citation type="journal article" date="2010" name="BMC Genomics">
        <title>The complete genome of Zunongwangia profunda SM-A87 reveals its adaptation to the deep-sea environment and ecological role in sedimentary organic nitrogen degradation.</title>
        <authorList>
            <person name="Qin Q.L."/>
            <person name="Zhang X.Y."/>
            <person name="Wang X.M."/>
            <person name="Liu G.M."/>
            <person name="Chen X.L."/>
            <person name="Xie B.B."/>
            <person name="Dang H.Y."/>
            <person name="Zhou B.C."/>
            <person name="Yu J."/>
            <person name="Zhang Y.Z."/>
        </authorList>
    </citation>
    <scope>NUCLEOTIDE SEQUENCE [LARGE SCALE GENOMIC DNA]</scope>
    <source>
        <strain evidence="2">DSM 18752 / CCTCC AB 206139 / SM-A87</strain>
    </source>
</reference>
<dbReference type="HOGENOM" id="CLU_885529_0_0_10"/>
<sequence>MRILLTVFLLISVCTFGQTTRAVGQVVDAKTLEPLPYANIVLEKEKRGISTDEEGRYSFVIKEVSENAILKFSYVGYESQYLELKELKGKVIKLKPSIHHLTEVKIFNVKNRKTKRINNFLLSESVGLGNFSGGQYPSTVARFYEKPDKFEEACYLKQVEIRYFILKETLSRSAKYRLRIMAVDKEGKPSYDLLDNGLIVEKEPGEYRTKIDLLPYKIRIPDHGFFIAVEHLFIKENAFMERKDYRVNDTMVYKDVELRKYAPIFKGVLEKDDEDFKSYYKDINGWRKMNSLDNSNSVFSGKLPAPAFKITLTD</sequence>
<evidence type="ECO:0000313" key="2">
    <source>
        <dbReference type="Proteomes" id="UP000001654"/>
    </source>
</evidence>
<dbReference type="KEGG" id="zpr:ZPR_1237"/>
<accession>D5BJB0</accession>
<keyword evidence="2" id="KW-1185">Reference proteome</keyword>
<dbReference type="InterPro" id="IPR008969">
    <property type="entry name" value="CarboxyPept-like_regulatory"/>
</dbReference>
<dbReference type="Proteomes" id="UP000001654">
    <property type="component" value="Chromosome"/>
</dbReference>
<dbReference type="Pfam" id="PF13715">
    <property type="entry name" value="CarbopepD_reg_2"/>
    <property type="match status" value="1"/>
</dbReference>
<organism evidence="1 2">
    <name type="scientific">Zunongwangia profunda (strain DSM 18752 / CCTCC AB 206139 / SM-A87)</name>
    <name type="common">Wangia profunda</name>
    <dbReference type="NCBI Taxonomy" id="655815"/>
    <lineage>
        <taxon>Bacteria</taxon>
        <taxon>Pseudomonadati</taxon>
        <taxon>Bacteroidota</taxon>
        <taxon>Flavobacteriia</taxon>
        <taxon>Flavobacteriales</taxon>
        <taxon>Flavobacteriaceae</taxon>
        <taxon>Zunongwangia</taxon>
    </lineage>
</organism>
<name>D5BJB0_ZUNPS</name>
<dbReference type="RefSeq" id="WP_013070728.1">
    <property type="nucleotide sequence ID" value="NC_014041.1"/>
</dbReference>
<dbReference type="Gene3D" id="2.60.40.1120">
    <property type="entry name" value="Carboxypeptidase-like, regulatory domain"/>
    <property type="match status" value="1"/>
</dbReference>
<dbReference type="OrthoDB" id="914976at2"/>
<gene>
    <name evidence="1" type="ordered locus">ZPR_1237</name>
</gene>
<proteinExistence type="predicted"/>
<dbReference type="STRING" id="655815.ZPR_1237"/>
<protein>
    <recommendedName>
        <fullName evidence="3">Carboxypeptidase-like regulatory domain-containing protein</fullName>
    </recommendedName>
</protein>
<dbReference type="eggNOG" id="COG1629">
    <property type="taxonomic scope" value="Bacteria"/>
</dbReference>
<evidence type="ECO:0008006" key="3">
    <source>
        <dbReference type="Google" id="ProtNLM"/>
    </source>
</evidence>
<dbReference type="EMBL" id="CP001650">
    <property type="protein sequence ID" value="ADF51576.1"/>
    <property type="molecule type" value="Genomic_DNA"/>
</dbReference>